<dbReference type="Proteomes" id="UP000423257">
    <property type="component" value="Unassembled WGS sequence"/>
</dbReference>
<organism evidence="1 2">
    <name type="scientific">Pseudomonas palleroniana</name>
    <dbReference type="NCBI Taxonomy" id="191390"/>
    <lineage>
        <taxon>Bacteria</taxon>
        <taxon>Pseudomonadati</taxon>
        <taxon>Pseudomonadota</taxon>
        <taxon>Gammaproteobacteria</taxon>
        <taxon>Pseudomonadales</taxon>
        <taxon>Pseudomonadaceae</taxon>
        <taxon>Pseudomonas</taxon>
    </lineage>
</organism>
<comment type="caution">
    <text evidence="1">The sequence shown here is derived from an EMBL/GenBank/DDBJ whole genome shotgun (WGS) entry which is preliminary data.</text>
</comment>
<sequence length="129" mass="14084">ATQWQWGKAHTLTHGHPLGLQKPLDRIFNVGPFAAPGTHEVPNNLSAKIGPAPWPVTYGPSTRRIIDFADPTHSVTINPVGQSGVPFDKHYEDQAEAYIEGLYHQAHLAEEEVTANTHGTLKLLPARAP</sequence>
<dbReference type="RefSeq" id="WP_151152924.1">
    <property type="nucleotide sequence ID" value="NZ_VZPQ01000456.1"/>
</dbReference>
<dbReference type="EMBL" id="VZPQ01000456">
    <property type="protein sequence ID" value="KAB0545400.1"/>
    <property type="molecule type" value="Genomic_DNA"/>
</dbReference>
<accession>A0A6H9S428</accession>
<dbReference type="GO" id="GO:0016787">
    <property type="term" value="F:hydrolase activity"/>
    <property type="evidence" value="ECO:0007669"/>
    <property type="project" value="InterPro"/>
</dbReference>
<dbReference type="SUPFAM" id="SSF56235">
    <property type="entry name" value="N-terminal nucleophile aminohydrolases (Ntn hydrolases)"/>
    <property type="match status" value="1"/>
</dbReference>
<name>A0A6H9S428_9PSED</name>
<dbReference type="PANTHER" id="PTHR34218">
    <property type="entry name" value="PEPTIDASE S45 PENICILLIN AMIDASE"/>
    <property type="match status" value="1"/>
</dbReference>
<dbReference type="AlphaFoldDB" id="A0A6H9S428"/>
<protein>
    <submittedName>
        <fullName evidence="1">Penicillin acylase family protein</fullName>
    </submittedName>
</protein>
<feature type="non-terminal residue" evidence="1">
    <location>
        <position position="1"/>
    </location>
</feature>
<proteinExistence type="predicted"/>
<dbReference type="Gene3D" id="3.60.20.10">
    <property type="entry name" value="Glutamine Phosphoribosylpyrophosphate, subunit 1, domain 1"/>
    <property type="match status" value="1"/>
</dbReference>
<evidence type="ECO:0000313" key="2">
    <source>
        <dbReference type="Proteomes" id="UP000423257"/>
    </source>
</evidence>
<gene>
    <name evidence="1" type="ORF">F7R03_30390</name>
</gene>
<dbReference type="InterPro" id="IPR029055">
    <property type="entry name" value="Ntn_hydrolases_N"/>
</dbReference>
<dbReference type="GO" id="GO:0017000">
    <property type="term" value="P:antibiotic biosynthetic process"/>
    <property type="evidence" value="ECO:0007669"/>
    <property type="project" value="InterPro"/>
</dbReference>
<dbReference type="Pfam" id="PF01804">
    <property type="entry name" value="Penicil_amidase"/>
    <property type="match status" value="1"/>
</dbReference>
<evidence type="ECO:0000313" key="1">
    <source>
        <dbReference type="EMBL" id="KAB0545400.1"/>
    </source>
</evidence>
<dbReference type="InterPro" id="IPR002692">
    <property type="entry name" value="S45"/>
</dbReference>
<reference evidence="1 2" key="1">
    <citation type="submission" date="2019-09" db="EMBL/GenBank/DDBJ databases">
        <title>Draft genome sequences of 48 bacterial type strains from the CCUG.</title>
        <authorList>
            <person name="Tunovic T."/>
            <person name="Pineiro-Iglesias B."/>
            <person name="Unosson C."/>
            <person name="Inganas E."/>
            <person name="Ohlen M."/>
            <person name="Cardew S."/>
            <person name="Jensie-Markopoulos S."/>
            <person name="Salva-Serra F."/>
            <person name="Jaen-Luchoro D."/>
            <person name="Karlsson R."/>
            <person name="Svensson-Stadler L."/>
            <person name="Chun J."/>
            <person name="Moore E."/>
        </authorList>
    </citation>
    <scope>NUCLEOTIDE SEQUENCE [LARGE SCALE GENOMIC DNA]</scope>
    <source>
        <strain evidence="1 2">CCUG 51524</strain>
    </source>
</reference>
<dbReference type="PANTHER" id="PTHR34218:SF5">
    <property type="entry name" value="PENICILLIN ACYLASE FAMILY PROTEIN"/>
    <property type="match status" value="1"/>
</dbReference>